<name>A0A3L8QWX1_STRRN</name>
<sequence length="148" mass="16293">MLDGACRPRGGHRRVTYRGDAGWAAPGIIVFRICDGLIVESREYIDHRRLARATNTVDALCALRLACAWWSLRRIDQVRRRCGAVVADLKSVPVRWWISGMVRSIGSLLRTGRHGSVLRSGFVLTATAARKASVSMARVMCGARKSSG</sequence>
<dbReference type="AlphaFoldDB" id="A0A3L8QWX1"/>
<organism evidence="1 2">
    <name type="scientific">Streptomyces rapamycinicus (strain ATCC 29253 / DSM 41530 / NRRL 5491 / AYB-994)</name>
    <name type="common">Streptomyces hygroscopicus (strain ATCC 29253)</name>
    <dbReference type="NCBI Taxonomy" id="1343740"/>
    <lineage>
        <taxon>Bacteria</taxon>
        <taxon>Bacillati</taxon>
        <taxon>Actinomycetota</taxon>
        <taxon>Actinomycetes</taxon>
        <taxon>Kitasatosporales</taxon>
        <taxon>Streptomycetaceae</taxon>
        <taxon>Streptomyces</taxon>
        <taxon>Streptomyces violaceusniger group</taxon>
    </lineage>
</organism>
<evidence type="ECO:0000313" key="2">
    <source>
        <dbReference type="Proteomes" id="UP000281594"/>
    </source>
</evidence>
<dbReference type="RefSeq" id="WP_121826401.1">
    <property type="nucleotide sequence ID" value="NC_022785.1"/>
</dbReference>
<protein>
    <recommendedName>
        <fullName evidence="3">SnoaL-like domain-containing protein</fullName>
    </recommendedName>
</protein>
<dbReference type="EMBL" id="QYCY01000004">
    <property type="protein sequence ID" value="RLV71807.1"/>
    <property type="molecule type" value="Genomic_DNA"/>
</dbReference>
<evidence type="ECO:0008006" key="3">
    <source>
        <dbReference type="Google" id="ProtNLM"/>
    </source>
</evidence>
<dbReference type="Proteomes" id="UP000281594">
    <property type="component" value="Unassembled WGS sequence"/>
</dbReference>
<comment type="caution">
    <text evidence="1">The sequence shown here is derived from an EMBL/GenBank/DDBJ whole genome shotgun (WGS) entry which is preliminary data.</text>
</comment>
<reference evidence="1 2" key="1">
    <citation type="journal article" date="2018" name="J. Biol. Chem.">
        <title>Discovery of the actinoplanic acid pathway in Streptomyces rapamycinicus reveals a genetically conserved synergism with rapamycin.</title>
        <authorList>
            <person name="Mrak P."/>
            <person name="Krastel P."/>
            <person name="Pivk Lukancic P."/>
            <person name="Tao J."/>
            <person name="Pistorius D."/>
            <person name="Moore C.M."/>
        </authorList>
    </citation>
    <scope>NUCLEOTIDE SEQUENCE [LARGE SCALE GENOMIC DNA]</scope>
    <source>
        <strain evidence="1 2">NRRL 5491</strain>
    </source>
</reference>
<proteinExistence type="predicted"/>
<gene>
    <name evidence="1" type="ORF">D3C57_144810</name>
</gene>
<accession>A0A3L8QWX1</accession>
<evidence type="ECO:0000313" key="1">
    <source>
        <dbReference type="EMBL" id="RLV71807.1"/>
    </source>
</evidence>